<dbReference type="CDD" id="cd03714">
    <property type="entry name" value="RT_DIRS1"/>
    <property type="match status" value="1"/>
</dbReference>
<dbReference type="InterPro" id="IPR043128">
    <property type="entry name" value="Rev_trsase/Diguanyl_cyclase"/>
</dbReference>
<sequence>MVNELHHLKNLPANFVAGKISNCLPVWKNITSDINLLSIVSQGYHLEFETEPCNKCSRKEIKFNDTEQLIIDDLLSNLLNKSVIEFTNHQFGEVVSHIFIRPKPDGSHRLILNLSNLNEHLEYKHFKMETFKSAVELVKQNCLFSRLDIKDAFYSLKISLEDRKYLRFKWKENFFQFTAMPNGLSSAPRVFTKLLKPVLSSLRKEGYVNCAYIDDILLISDSHEECSNNVKSSLMLFDSLGFTIHDKKSVVTPTTKIEFLGFEIDSVNMTVRLTAKKVANIVNLSVDMLGKVFITVREFAKLIGKLVAAEHGVLYAPLFYKTLEIQKDFELKINKGNFESKMKLSKESRDCINWWILNLPYSFKPIVFKSPDRKIESDSSMIGYGAHDVTNNLDMSGIWSKEERQKHINYLELKAAFLALRQFCENSHGEHVQLFLDNTTAIKYLNKMGGRKTSLNRLAKQIWLWCMHRKIWLSVFFIKGKLNIKADALSRQKLNADMEWMIVDNIFAQIMDKFGPCDIDLFASKYNYRLDKYVSFGPDVKAFACIECCITENLSRKSNSSGDSSVIFDTTLVSCDAEISMQTTLHSTKSSKYLTKSKNKSKSSVKKYETGSFHGLREKLCERGLSKDAANIIIGSWRESTQKQYGSYIQKWMLFCNEEKINQFNPSINNVLKFLFNLFENGLGYSALNTAKSAVSSFVYLITNVQIGKHVQVKQFMKGIFNKRPSLPKYNVTWNIEIVLKFLKSLKPVKDISLKKLTLKLVMLLALTTGQRIQSLFLIDIRNLELGETYVKIRYGDLLKQTRPGYQLSELFIEAYKPDYRICVVYTLNEYLERTAALRNDVTQLFVSHQKPHKAVKKCTIASWIKKVLALAGIDMTIFSPHSTRGACTSYVSGKIPIDTILRTAGWRKDSVFRKHYKRPTTNDSTFSNEVLNSNGK</sequence>
<evidence type="ECO:0000256" key="1">
    <source>
        <dbReference type="ARBA" id="ARBA00023125"/>
    </source>
</evidence>
<dbReference type="PROSITE" id="PS50878">
    <property type="entry name" value="RT_POL"/>
    <property type="match status" value="1"/>
</dbReference>
<keyword evidence="5" id="KW-1185">Reference proteome</keyword>
<evidence type="ECO:0000313" key="5">
    <source>
        <dbReference type="Proteomes" id="UP000683360"/>
    </source>
</evidence>
<dbReference type="Proteomes" id="UP000683360">
    <property type="component" value="Unassembled WGS sequence"/>
</dbReference>
<dbReference type="Gene3D" id="3.30.420.10">
    <property type="entry name" value="Ribonuclease H-like superfamily/Ribonuclease H"/>
    <property type="match status" value="1"/>
</dbReference>
<keyword evidence="2" id="KW-0233">DNA recombination</keyword>
<comment type="caution">
    <text evidence="4">The sequence shown here is derived from an EMBL/GenBank/DDBJ whole genome shotgun (WGS) entry which is preliminary data.</text>
</comment>
<dbReference type="GO" id="GO:0003677">
    <property type="term" value="F:DNA binding"/>
    <property type="evidence" value="ECO:0007669"/>
    <property type="project" value="UniProtKB-KW"/>
</dbReference>
<dbReference type="GO" id="GO:0006310">
    <property type="term" value="P:DNA recombination"/>
    <property type="evidence" value="ECO:0007669"/>
    <property type="project" value="UniProtKB-KW"/>
</dbReference>
<dbReference type="Gene3D" id="1.10.443.10">
    <property type="entry name" value="Intergrase catalytic core"/>
    <property type="match status" value="1"/>
</dbReference>
<dbReference type="SUPFAM" id="SSF56672">
    <property type="entry name" value="DNA/RNA polymerases"/>
    <property type="match status" value="1"/>
</dbReference>
<dbReference type="Pfam" id="PF00078">
    <property type="entry name" value="RVT_1"/>
    <property type="match status" value="1"/>
</dbReference>
<dbReference type="PANTHER" id="PTHR33050:SF7">
    <property type="entry name" value="RIBONUCLEASE H"/>
    <property type="match status" value="1"/>
</dbReference>
<dbReference type="EMBL" id="CAJPWZ010000418">
    <property type="protein sequence ID" value="CAG2192608.1"/>
    <property type="molecule type" value="Genomic_DNA"/>
</dbReference>
<dbReference type="CDD" id="cd09275">
    <property type="entry name" value="RNase_HI_RT_DIRS1"/>
    <property type="match status" value="1"/>
</dbReference>
<dbReference type="Gene3D" id="3.30.70.270">
    <property type="match status" value="1"/>
</dbReference>
<feature type="domain" description="Reverse transcriptase" evidence="3">
    <location>
        <begin position="82"/>
        <end position="264"/>
    </location>
</feature>
<name>A0A8S3QD51_MYTED</name>
<dbReference type="GO" id="GO:0015074">
    <property type="term" value="P:DNA integration"/>
    <property type="evidence" value="ECO:0007669"/>
    <property type="project" value="InterPro"/>
</dbReference>
<gene>
    <name evidence="4" type="ORF">MEDL_7761</name>
</gene>
<dbReference type="InterPro" id="IPR036397">
    <property type="entry name" value="RNaseH_sf"/>
</dbReference>
<dbReference type="OrthoDB" id="6111270at2759"/>
<keyword evidence="1" id="KW-0238">DNA-binding</keyword>
<dbReference type="InterPro" id="IPR052055">
    <property type="entry name" value="Hepadnavirus_pol/RT"/>
</dbReference>
<dbReference type="Pfam" id="PF00589">
    <property type="entry name" value="Phage_integrase"/>
    <property type="match status" value="1"/>
</dbReference>
<dbReference type="InterPro" id="IPR010998">
    <property type="entry name" value="Integrase_recombinase_N"/>
</dbReference>
<dbReference type="InterPro" id="IPR043502">
    <property type="entry name" value="DNA/RNA_pol_sf"/>
</dbReference>
<dbReference type="InterPro" id="IPR002104">
    <property type="entry name" value="Integrase_catalytic"/>
</dbReference>
<dbReference type="InterPro" id="IPR011010">
    <property type="entry name" value="DNA_brk_join_enz"/>
</dbReference>
<evidence type="ECO:0000259" key="3">
    <source>
        <dbReference type="PROSITE" id="PS50878"/>
    </source>
</evidence>
<dbReference type="Gene3D" id="1.10.150.130">
    <property type="match status" value="1"/>
</dbReference>
<reference evidence="4" key="1">
    <citation type="submission" date="2021-03" db="EMBL/GenBank/DDBJ databases">
        <authorList>
            <person name="Bekaert M."/>
        </authorList>
    </citation>
    <scope>NUCLEOTIDE SEQUENCE</scope>
</reference>
<evidence type="ECO:0000313" key="4">
    <source>
        <dbReference type="EMBL" id="CAG2192608.1"/>
    </source>
</evidence>
<dbReference type="InterPro" id="IPR013762">
    <property type="entry name" value="Integrase-like_cat_sf"/>
</dbReference>
<dbReference type="AlphaFoldDB" id="A0A8S3QD51"/>
<evidence type="ECO:0000256" key="2">
    <source>
        <dbReference type="ARBA" id="ARBA00023172"/>
    </source>
</evidence>
<organism evidence="4 5">
    <name type="scientific">Mytilus edulis</name>
    <name type="common">Blue mussel</name>
    <dbReference type="NCBI Taxonomy" id="6550"/>
    <lineage>
        <taxon>Eukaryota</taxon>
        <taxon>Metazoa</taxon>
        <taxon>Spiralia</taxon>
        <taxon>Lophotrochozoa</taxon>
        <taxon>Mollusca</taxon>
        <taxon>Bivalvia</taxon>
        <taxon>Autobranchia</taxon>
        <taxon>Pteriomorphia</taxon>
        <taxon>Mytilida</taxon>
        <taxon>Mytiloidea</taxon>
        <taxon>Mytilidae</taxon>
        <taxon>Mytilinae</taxon>
        <taxon>Mytilus</taxon>
    </lineage>
</organism>
<dbReference type="PANTHER" id="PTHR33050">
    <property type="entry name" value="REVERSE TRANSCRIPTASE DOMAIN-CONTAINING PROTEIN"/>
    <property type="match status" value="1"/>
</dbReference>
<accession>A0A8S3QD51</accession>
<dbReference type="SUPFAM" id="SSF56349">
    <property type="entry name" value="DNA breaking-rejoining enzymes"/>
    <property type="match status" value="1"/>
</dbReference>
<proteinExistence type="predicted"/>
<protein>
    <recommendedName>
        <fullName evidence="3">Reverse transcriptase domain-containing protein</fullName>
    </recommendedName>
</protein>
<dbReference type="InterPro" id="IPR000477">
    <property type="entry name" value="RT_dom"/>
</dbReference>
<dbReference type="Gene3D" id="3.10.10.10">
    <property type="entry name" value="HIV Type 1 Reverse Transcriptase, subunit A, domain 1"/>
    <property type="match status" value="1"/>
</dbReference>